<dbReference type="GO" id="GO:0009298">
    <property type="term" value="P:GDP-mannose biosynthetic process"/>
    <property type="evidence" value="ECO:0007669"/>
    <property type="project" value="UniProtKB-UniPathway"/>
</dbReference>
<evidence type="ECO:0000313" key="14">
    <source>
        <dbReference type="Proteomes" id="UP000001060"/>
    </source>
</evidence>
<dbReference type="PANTHER" id="PTHR46390">
    <property type="entry name" value="MANNOSE-1-PHOSPHATE GUANYLYLTRANSFERASE"/>
    <property type="match status" value="1"/>
</dbReference>
<evidence type="ECO:0000256" key="2">
    <source>
        <dbReference type="ARBA" id="ARBA00006115"/>
    </source>
</evidence>
<dbReference type="InterPro" id="IPR005835">
    <property type="entry name" value="NTP_transferase_dom"/>
</dbReference>
<dbReference type="InterPro" id="IPR001538">
    <property type="entry name" value="Man6P_isomerase-2_C"/>
</dbReference>
<dbReference type="GeneID" id="40927332"/>
<evidence type="ECO:0000256" key="6">
    <source>
        <dbReference type="ARBA" id="ARBA00022741"/>
    </source>
</evidence>
<keyword evidence="14" id="KW-1185">Reference proteome</keyword>
<dbReference type="Pfam" id="PF22640">
    <property type="entry name" value="ManC_GMP_beta-helix"/>
    <property type="match status" value="1"/>
</dbReference>
<dbReference type="SUPFAM" id="SSF53448">
    <property type="entry name" value="Nucleotide-diphospho-sugar transferases"/>
    <property type="match status" value="1"/>
</dbReference>
<evidence type="ECO:0000259" key="10">
    <source>
        <dbReference type="Pfam" id="PF00483"/>
    </source>
</evidence>
<gene>
    <name evidence="13" type="primary">cpsB</name>
    <name evidence="13" type="ordered locus">LLO_3148</name>
</gene>
<dbReference type="Gene3D" id="3.90.550.10">
    <property type="entry name" value="Spore Coat Polysaccharide Biosynthesis Protein SpsA, Chain A"/>
    <property type="match status" value="1"/>
</dbReference>
<dbReference type="OrthoDB" id="9806359at2"/>
<dbReference type="InterPro" id="IPR014710">
    <property type="entry name" value="RmlC-like_jellyroll"/>
</dbReference>
<comment type="pathway">
    <text evidence="1">Nucleotide-sugar biosynthesis; GDP-alpha-D-mannose biosynthesis; GDP-alpha-D-mannose from alpha-D-mannose 1-phosphate (GTP route): step 1/1.</text>
</comment>
<dbReference type="RefSeq" id="WP_012979494.1">
    <property type="nucleotide sequence ID" value="NC_013861.1"/>
</dbReference>
<dbReference type="EMBL" id="FN650140">
    <property type="protein sequence ID" value="CBJ13601.1"/>
    <property type="molecule type" value="Genomic_DNA"/>
</dbReference>
<evidence type="ECO:0000259" key="12">
    <source>
        <dbReference type="Pfam" id="PF22640"/>
    </source>
</evidence>
<reference evidence="13 14" key="1">
    <citation type="journal article" date="2010" name="PLoS Genet.">
        <title>Analysis of the Legionella longbeachae genome and transcriptome uncovers unique strategies to cause Legionnaires' disease.</title>
        <authorList>
            <person name="Cazalet C."/>
            <person name="Gomez-Valero L."/>
            <person name="Rusniok C."/>
            <person name="Lomma M."/>
            <person name="Dervins-Ravault D."/>
            <person name="Newton H."/>
            <person name="Sansom F."/>
            <person name="Jarraud S."/>
            <person name="Zidane N."/>
            <person name="Ma L."/>
            <person name="Bouchier C."/>
            <person name="Etienne J."/>
            <person name="Hartland E."/>
            <person name="Buchrieser C."/>
        </authorList>
    </citation>
    <scope>NUCLEOTIDE SEQUENCE [LARGE SCALE GENOMIC DNA]</scope>
    <source>
        <strain evidence="13 14">NSW150</strain>
    </source>
</reference>
<dbReference type="Pfam" id="PF00483">
    <property type="entry name" value="NTP_transferase"/>
    <property type="match status" value="1"/>
</dbReference>
<organism evidence="13 14">
    <name type="scientific">Legionella longbeachae serogroup 1 (strain NSW150)</name>
    <dbReference type="NCBI Taxonomy" id="661367"/>
    <lineage>
        <taxon>Bacteria</taxon>
        <taxon>Pseudomonadati</taxon>
        <taxon>Pseudomonadota</taxon>
        <taxon>Gammaproteobacteria</taxon>
        <taxon>Legionellales</taxon>
        <taxon>Legionellaceae</taxon>
        <taxon>Legionella</taxon>
    </lineage>
</organism>
<dbReference type="InterPro" id="IPR049577">
    <property type="entry name" value="GMPP_N"/>
</dbReference>
<evidence type="ECO:0000256" key="5">
    <source>
        <dbReference type="ARBA" id="ARBA00022695"/>
    </source>
</evidence>
<keyword evidence="6" id="KW-0547">Nucleotide-binding</keyword>
<dbReference type="UniPathway" id="UPA00126">
    <property type="reaction ID" value="UER00930"/>
</dbReference>
<feature type="domain" description="Nucleotidyl transferase" evidence="10">
    <location>
        <begin position="4"/>
        <end position="284"/>
    </location>
</feature>
<evidence type="ECO:0000259" key="11">
    <source>
        <dbReference type="Pfam" id="PF01050"/>
    </source>
</evidence>
<dbReference type="PANTHER" id="PTHR46390:SF1">
    <property type="entry name" value="MANNOSE-1-PHOSPHATE GUANYLYLTRANSFERASE"/>
    <property type="match status" value="1"/>
</dbReference>
<dbReference type="GO" id="GO:0004475">
    <property type="term" value="F:mannose-1-phosphate guanylyltransferase (GTP) activity"/>
    <property type="evidence" value="ECO:0007669"/>
    <property type="project" value="UniProtKB-EC"/>
</dbReference>
<evidence type="ECO:0000256" key="4">
    <source>
        <dbReference type="ARBA" id="ARBA00022679"/>
    </source>
</evidence>
<sequence>MLQPVIMAGGNGTRLWPLSRELYPKQFLNLDGQYSLLQQTVLRLNNLNCHAPLFICNEEHRFLVAEQLRQIESGNCSIILEPFGRNTAPALTLAALQVSLQGDDPILLVLAADHLIKDTTAFYHSIHIAKDLAEKNKLLTFGIRPTYPETGYGYIHRGEQLASHAYLVNQFIEKPDQETATKLINAQTYFWNSGIFMFRASVYLQEIEKFSPEIFNACKAAFEKRRQDMDFLRIDKAQFKTCPNNSIGYAVMEKTSHAAVVELDAGWSDIGSWSTVWDIGEKDEHGNVVQGDVLTHNSTNCLIKAENRLVATVGLDNIAIIETADAVLVVKKEQVQSVKHLVSYLKDKKRSEHVNHREVFRPWGQFDSIDNGHRYQVKRITVKPGKKLSVQMHHHRAEHWIVVRGTAKVTNGDKTYLVSENESTYIPIGQVHALENPGKIPLEIIEIQSGAYLGEDDIIRFEDRYGRETAQELVSIDYNAIFSKNDQIESV</sequence>
<evidence type="ECO:0000313" key="13">
    <source>
        <dbReference type="EMBL" id="CBJ13601.1"/>
    </source>
</evidence>
<keyword evidence="7" id="KW-0342">GTP-binding</keyword>
<proteinExistence type="inferred from homology"/>
<dbReference type="GO" id="GO:0005525">
    <property type="term" value="F:GTP binding"/>
    <property type="evidence" value="ECO:0007669"/>
    <property type="project" value="UniProtKB-KW"/>
</dbReference>
<dbReference type="CDD" id="cd02213">
    <property type="entry name" value="cupin_PMI_typeII_C"/>
    <property type="match status" value="1"/>
</dbReference>
<comment type="catalytic activity">
    <reaction evidence="8">
        <text>alpha-D-mannose 1-phosphate + GTP + H(+) = GDP-alpha-D-mannose + diphosphate</text>
        <dbReference type="Rhea" id="RHEA:15229"/>
        <dbReference type="ChEBI" id="CHEBI:15378"/>
        <dbReference type="ChEBI" id="CHEBI:33019"/>
        <dbReference type="ChEBI" id="CHEBI:37565"/>
        <dbReference type="ChEBI" id="CHEBI:57527"/>
        <dbReference type="ChEBI" id="CHEBI:58409"/>
        <dbReference type="EC" id="2.7.7.13"/>
    </reaction>
</comment>
<dbReference type="KEGG" id="llo:LLO_3148"/>
<keyword evidence="5 13" id="KW-0548">Nucleotidyltransferase</keyword>
<dbReference type="AlphaFoldDB" id="D3HMB2"/>
<dbReference type="EC" id="2.7.7.13" evidence="3"/>
<keyword evidence="4 13" id="KW-0808">Transferase</keyword>
<dbReference type="GO" id="GO:0000271">
    <property type="term" value="P:polysaccharide biosynthetic process"/>
    <property type="evidence" value="ECO:0007669"/>
    <property type="project" value="InterPro"/>
</dbReference>
<evidence type="ECO:0000256" key="8">
    <source>
        <dbReference type="ARBA" id="ARBA00047343"/>
    </source>
</evidence>
<dbReference type="SUPFAM" id="SSF51182">
    <property type="entry name" value="RmlC-like cupins"/>
    <property type="match status" value="1"/>
</dbReference>
<evidence type="ECO:0000256" key="9">
    <source>
        <dbReference type="RuleBase" id="RU004190"/>
    </source>
</evidence>
<dbReference type="Proteomes" id="UP000001060">
    <property type="component" value="Chromosome"/>
</dbReference>
<evidence type="ECO:0000256" key="1">
    <source>
        <dbReference type="ARBA" id="ARBA00004823"/>
    </source>
</evidence>
<dbReference type="InterPro" id="IPR006375">
    <property type="entry name" value="Man1P_GuaTrfase/Man6P_Isoase"/>
</dbReference>
<dbReference type="NCBIfam" id="TIGR01479">
    <property type="entry name" value="GMP_PMI"/>
    <property type="match status" value="1"/>
</dbReference>
<dbReference type="FunFam" id="3.90.550.10:FF:000046">
    <property type="entry name" value="Mannose-1-phosphate guanylyltransferase (GDP)"/>
    <property type="match status" value="1"/>
</dbReference>
<comment type="similarity">
    <text evidence="2 9">Belongs to the mannose-6-phosphate isomerase type 2 family.</text>
</comment>
<dbReference type="HOGENOM" id="CLU_035527_1_0_6"/>
<dbReference type="STRING" id="661367.LLO_3148"/>
<dbReference type="InterPro" id="IPR054566">
    <property type="entry name" value="ManC/GMP-like_b-helix"/>
</dbReference>
<evidence type="ECO:0000256" key="7">
    <source>
        <dbReference type="ARBA" id="ARBA00023134"/>
    </source>
</evidence>
<dbReference type="Gene3D" id="2.60.120.10">
    <property type="entry name" value="Jelly Rolls"/>
    <property type="match status" value="1"/>
</dbReference>
<dbReference type="CDD" id="cd02509">
    <property type="entry name" value="GDP-M1P_Guanylyltransferase"/>
    <property type="match status" value="1"/>
</dbReference>
<accession>D3HMB2</accession>
<dbReference type="FunFam" id="2.60.120.10:FF:000032">
    <property type="entry name" value="Mannose-1-phosphate guanylyltransferase/mannose-6-phosphate isomerase"/>
    <property type="match status" value="1"/>
</dbReference>
<dbReference type="Pfam" id="PF01050">
    <property type="entry name" value="MannoseP_isomer"/>
    <property type="match status" value="1"/>
</dbReference>
<evidence type="ECO:0000256" key="3">
    <source>
        <dbReference type="ARBA" id="ARBA00012387"/>
    </source>
</evidence>
<protein>
    <recommendedName>
        <fullName evidence="3">mannose-1-phosphate guanylyltransferase</fullName>
        <ecNumber evidence="3">2.7.7.13</ecNumber>
    </recommendedName>
</protein>
<feature type="domain" description="MannoseP isomerase/GMP-like beta-helix" evidence="12">
    <location>
        <begin position="295"/>
        <end position="344"/>
    </location>
</feature>
<dbReference type="InterPro" id="IPR011051">
    <property type="entry name" value="RmlC_Cupin_sf"/>
</dbReference>
<dbReference type="InterPro" id="IPR029044">
    <property type="entry name" value="Nucleotide-diphossugar_trans"/>
</dbReference>
<name>D3HMB2_LEGLN</name>
<dbReference type="eggNOG" id="COG0836">
    <property type="taxonomic scope" value="Bacteria"/>
</dbReference>
<dbReference type="InterPro" id="IPR051161">
    <property type="entry name" value="Mannose-6P_isomerase_type2"/>
</dbReference>
<feature type="domain" description="Mannose-6-phosphate isomerase type II C-terminal" evidence="11">
    <location>
        <begin position="349"/>
        <end position="463"/>
    </location>
</feature>